<dbReference type="Proteomes" id="UP000001396">
    <property type="component" value="Unassembled WGS sequence"/>
</dbReference>
<dbReference type="InterPro" id="IPR015797">
    <property type="entry name" value="NUDIX_hydrolase-like_dom_sf"/>
</dbReference>
<evidence type="ECO:0000256" key="1">
    <source>
        <dbReference type="ARBA" id="ARBA00022801"/>
    </source>
</evidence>
<protein>
    <recommendedName>
        <fullName evidence="3">Nudix hydrolase domain-containing protein</fullName>
    </recommendedName>
</protein>
<dbReference type="CDD" id="cd18888">
    <property type="entry name" value="NUDIX_ADPRase_Nudt5"/>
    <property type="match status" value="1"/>
</dbReference>
<keyword evidence="5" id="KW-1185">Reference proteome</keyword>
<dbReference type="PRINTS" id="PR00502">
    <property type="entry name" value="NUDIXFAMILY"/>
</dbReference>
<reference evidence="4 5" key="1">
    <citation type="journal article" date="2011" name="Genome Res.">
        <title>Phylogeny-wide analysis of social amoeba genomes highlights ancient origins for complex intercellular communication.</title>
        <authorList>
            <person name="Heidel A.J."/>
            <person name="Lawal H.M."/>
            <person name="Felder M."/>
            <person name="Schilde C."/>
            <person name="Helps N.R."/>
            <person name="Tunggal B."/>
            <person name="Rivero F."/>
            <person name="John U."/>
            <person name="Schleicher M."/>
            <person name="Eichinger L."/>
            <person name="Platzer M."/>
            <person name="Noegel A.A."/>
            <person name="Schaap P."/>
            <person name="Gloeckner G."/>
        </authorList>
    </citation>
    <scope>NUCLEOTIDE SEQUENCE [LARGE SCALE GENOMIC DNA]</scope>
    <source>
        <strain evidence="5">ATCC 26659 / Pp 5 / PN500</strain>
    </source>
</reference>
<feature type="domain" description="Nudix hydrolase" evidence="3">
    <location>
        <begin position="50"/>
        <end position="191"/>
    </location>
</feature>
<dbReference type="PROSITE" id="PS51462">
    <property type="entry name" value="NUDIX"/>
    <property type="match status" value="1"/>
</dbReference>
<dbReference type="Gene3D" id="3.90.79.10">
    <property type="entry name" value="Nucleoside Triphosphate Pyrophosphohydrolase"/>
    <property type="match status" value="1"/>
</dbReference>
<dbReference type="FunCoup" id="D3AW87">
    <property type="interactions" value="286"/>
</dbReference>
<comment type="caution">
    <text evidence="4">The sequence shown here is derived from an EMBL/GenBank/DDBJ whole genome shotgun (WGS) entry which is preliminary data.</text>
</comment>
<dbReference type="OMA" id="NDPGLCN"/>
<comment type="similarity">
    <text evidence="2">Belongs to the Nudix hydrolase family.</text>
</comment>
<accession>D3AW87</accession>
<dbReference type="InParanoid" id="D3AW87"/>
<name>D3AW87_HETP5</name>
<organism evidence="4 5">
    <name type="scientific">Heterostelium pallidum (strain ATCC 26659 / Pp 5 / PN500)</name>
    <name type="common">Cellular slime mold</name>
    <name type="synonym">Polysphondylium pallidum</name>
    <dbReference type="NCBI Taxonomy" id="670386"/>
    <lineage>
        <taxon>Eukaryota</taxon>
        <taxon>Amoebozoa</taxon>
        <taxon>Evosea</taxon>
        <taxon>Eumycetozoa</taxon>
        <taxon>Dictyostelia</taxon>
        <taxon>Acytosteliales</taxon>
        <taxon>Acytosteliaceae</taxon>
        <taxon>Heterostelium</taxon>
    </lineage>
</organism>
<dbReference type="GeneID" id="31355895"/>
<dbReference type="GO" id="GO:0047631">
    <property type="term" value="F:ADP-ribose diphosphatase activity"/>
    <property type="evidence" value="ECO:0007669"/>
    <property type="project" value="TreeGrafter"/>
</dbReference>
<evidence type="ECO:0000259" key="3">
    <source>
        <dbReference type="PROSITE" id="PS51462"/>
    </source>
</evidence>
<proteinExistence type="inferred from homology"/>
<dbReference type="PANTHER" id="PTHR11839:SF1">
    <property type="entry name" value="ADP-SUGAR PYROPHOSPHATASE"/>
    <property type="match status" value="1"/>
</dbReference>
<evidence type="ECO:0000313" key="4">
    <source>
        <dbReference type="EMBL" id="EFA86560.1"/>
    </source>
</evidence>
<dbReference type="GO" id="GO:0006753">
    <property type="term" value="P:nucleoside phosphate metabolic process"/>
    <property type="evidence" value="ECO:0007669"/>
    <property type="project" value="TreeGrafter"/>
</dbReference>
<dbReference type="SUPFAM" id="SSF55811">
    <property type="entry name" value="Nudix"/>
    <property type="match status" value="1"/>
</dbReference>
<dbReference type="GO" id="GO:0019693">
    <property type="term" value="P:ribose phosphate metabolic process"/>
    <property type="evidence" value="ECO:0007669"/>
    <property type="project" value="TreeGrafter"/>
</dbReference>
<evidence type="ECO:0000313" key="5">
    <source>
        <dbReference type="Proteomes" id="UP000001396"/>
    </source>
</evidence>
<gene>
    <name evidence="4" type="ORF">PPL_00361</name>
</gene>
<dbReference type="InterPro" id="IPR020084">
    <property type="entry name" value="NUDIX_hydrolase_CS"/>
</dbReference>
<dbReference type="EMBL" id="ADBJ01000002">
    <property type="protein sequence ID" value="EFA86560.1"/>
    <property type="molecule type" value="Genomic_DNA"/>
</dbReference>
<keyword evidence="1 2" id="KW-0378">Hydrolase</keyword>
<dbReference type="PANTHER" id="PTHR11839">
    <property type="entry name" value="UDP/ADP-SUGAR PYROPHOSPHATASE"/>
    <property type="match status" value="1"/>
</dbReference>
<dbReference type="RefSeq" id="XP_020438665.1">
    <property type="nucleotide sequence ID" value="XM_020571391.1"/>
</dbReference>
<dbReference type="STRING" id="670386.D3AW87"/>
<dbReference type="InterPro" id="IPR020476">
    <property type="entry name" value="Nudix_hydrolase"/>
</dbReference>
<sequence>MSNNNNNICKRLKKEELYKAKWIALNQLTFSDPNGKERLWETVDRTTRVGEVDGVDIIALVTKEDQKKYIVLTVQYRPPVDAMVIEFPAGLIDQDETAEQAAIRELKEETGYTGERVDSISSILALEPGLSSANAQICTINVMYTFPHPSIAKPKQHLEDGEFIEVIVVPLNNLLDTLQNLTKKYHKCIIDAKVYTFALGMSIKV</sequence>
<dbReference type="Pfam" id="PF00293">
    <property type="entry name" value="NUDIX"/>
    <property type="match status" value="1"/>
</dbReference>
<dbReference type="PROSITE" id="PS00893">
    <property type="entry name" value="NUDIX_BOX"/>
    <property type="match status" value="1"/>
</dbReference>
<dbReference type="AlphaFoldDB" id="D3AW87"/>
<evidence type="ECO:0000256" key="2">
    <source>
        <dbReference type="RuleBase" id="RU003476"/>
    </source>
</evidence>
<dbReference type="FunFam" id="3.90.79.10:FF:000016">
    <property type="entry name" value="ADP-sugar pyrophosphatase isoform X1"/>
    <property type="match status" value="1"/>
</dbReference>
<dbReference type="InterPro" id="IPR000086">
    <property type="entry name" value="NUDIX_hydrolase_dom"/>
</dbReference>